<proteinExistence type="predicted"/>
<dbReference type="Gramene" id="Solyc05g023640.1.1">
    <property type="protein sequence ID" value="Solyc05g023640.1.1.1"/>
    <property type="gene ID" value="Solyc05g023640.1"/>
</dbReference>
<dbReference type="InParanoid" id="A0A3Q7HBN4"/>
<reference evidence="1" key="2">
    <citation type="submission" date="2019-01" db="UniProtKB">
        <authorList>
            <consortium name="EnsemblPlants"/>
        </authorList>
    </citation>
    <scope>IDENTIFICATION</scope>
    <source>
        <strain evidence="1">cv. Heinz 1706</strain>
    </source>
</reference>
<reference evidence="1" key="1">
    <citation type="journal article" date="2012" name="Nature">
        <title>The tomato genome sequence provides insights into fleshy fruit evolution.</title>
        <authorList>
            <consortium name="Tomato Genome Consortium"/>
        </authorList>
    </citation>
    <scope>NUCLEOTIDE SEQUENCE [LARGE SCALE GENOMIC DNA]</scope>
    <source>
        <strain evidence="1">cv. Heinz 1706</strain>
    </source>
</reference>
<dbReference type="EnsemblPlants" id="Solyc05g023640.1.1">
    <property type="protein sequence ID" value="Solyc05g023640.1.1.1"/>
    <property type="gene ID" value="Solyc05g023640.1"/>
</dbReference>
<name>A0A3Q7HBN4_SOLLC</name>
<protein>
    <submittedName>
        <fullName evidence="1">Uncharacterized protein</fullName>
    </submittedName>
</protein>
<accession>A0A3Q7HBN4</accession>
<keyword evidence="2" id="KW-1185">Reference proteome</keyword>
<sequence length="74" mass="8711">MQSGEIISRFPSSPFLDYALFINPLEFKFTELCKELKGDSWVVVFVFTRRPFLGWSGRYYRRPTRLVSQAELEG</sequence>
<dbReference type="Proteomes" id="UP000004994">
    <property type="component" value="Chromosome 5"/>
</dbReference>
<dbReference type="AlphaFoldDB" id="A0A3Q7HBN4"/>
<organism evidence="1">
    <name type="scientific">Solanum lycopersicum</name>
    <name type="common">Tomato</name>
    <name type="synonym">Lycopersicon esculentum</name>
    <dbReference type="NCBI Taxonomy" id="4081"/>
    <lineage>
        <taxon>Eukaryota</taxon>
        <taxon>Viridiplantae</taxon>
        <taxon>Streptophyta</taxon>
        <taxon>Embryophyta</taxon>
        <taxon>Tracheophyta</taxon>
        <taxon>Spermatophyta</taxon>
        <taxon>Magnoliopsida</taxon>
        <taxon>eudicotyledons</taxon>
        <taxon>Gunneridae</taxon>
        <taxon>Pentapetalae</taxon>
        <taxon>asterids</taxon>
        <taxon>lamiids</taxon>
        <taxon>Solanales</taxon>
        <taxon>Solanaceae</taxon>
        <taxon>Solanoideae</taxon>
        <taxon>Solaneae</taxon>
        <taxon>Solanum</taxon>
        <taxon>Solanum subgen. Lycopersicon</taxon>
    </lineage>
</organism>
<evidence type="ECO:0000313" key="1">
    <source>
        <dbReference type="EnsemblPlants" id="Solyc05g023640.1.1.1"/>
    </source>
</evidence>
<dbReference type="PaxDb" id="4081-Solyc05g023640.1.1"/>
<evidence type="ECO:0000313" key="2">
    <source>
        <dbReference type="Proteomes" id="UP000004994"/>
    </source>
</evidence>